<dbReference type="EMBL" id="JAVRHT010000026">
    <property type="protein sequence ID" value="MDT0632368.1"/>
    <property type="molecule type" value="Genomic_DNA"/>
</dbReference>
<dbReference type="NCBIfam" id="TIGR02530">
    <property type="entry name" value="flg_new"/>
    <property type="match status" value="1"/>
</dbReference>
<protein>
    <submittedName>
        <fullName evidence="2">TIGR02530 family flagellar biosynthesis protein</fullName>
    </submittedName>
</protein>
<proteinExistence type="predicted"/>
<gene>
    <name evidence="2" type="ORF">RM540_11470</name>
</gene>
<dbReference type="InterPro" id="IPR013367">
    <property type="entry name" value="Flagellar_put"/>
</dbReference>
<evidence type="ECO:0000313" key="2">
    <source>
        <dbReference type="EMBL" id="MDT0632368.1"/>
    </source>
</evidence>
<keyword evidence="2" id="KW-0969">Cilium</keyword>
<name>A0ABU3BSU9_9BACT</name>
<feature type="compositionally biased region" description="Pro residues" evidence="1">
    <location>
        <begin position="15"/>
        <end position="29"/>
    </location>
</feature>
<dbReference type="Proteomes" id="UP001267426">
    <property type="component" value="Unassembled WGS sequence"/>
</dbReference>
<keyword evidence="2" id="KW-0966">Cell projection</keyword>
<feature type="region of interest" description="Disordered" evidence="1">
    <location>
        <begin position="1"/>
        <end position="33"/>
    </location>
</feature>
<sequence length="129" mass="13490">MNVRHLATRTAGPSRPGPPSPPPRAPAPPGSSFADALRRAQEGAPRPLTLSAHAEQRIEQRAISLTPPQQEAMSEAVATLDAKGARDALLLRSDAAFVVNVPNRTVVTALAADDLTARVFTGIDSALVL</sequence>
<dbReference type="RefSeq" id="WP_311664195.1">
    <property type="nucleotide sequence ID" value="NZ_JAVRHT010000026.1"/>
</dbReference>
<keyword evidence="2" id="KW-0282">Flagellum</keyword>
<reference evidence="2 3" key="1">
    <citation type="submission" date="2023-09" db="EMBL/GenBank/DDBJ databases">
        <authorList>
            <person name="Rey-Velasco X."/>
        </authorList>
    </citation>
    <scope>NUCLEOTIDE SEQUENCE [LARGE SCALE GENOMIC DNA]</scope>
    <source>
        <strain evidence="2 3">F394</strain>
    </source>
</reference>
<evidence type="ECO:0000313" key="3">
    <source>
        <dbReference type="Proteomes" id="UP001267426"/>
    </source>
</evidence>
<accession>A0ABU3BSU9</accession>
<organism evidence="2 3">
    <name type="scientific">Rubrivirga litoralis</name>
    <dbReference type="NCBI Taxonomy" id="3075598"/>
    <lineage>
        <taxon>Bacteria</taxon>
        <taxon>Pseudomonadati</taxon>
        <taxon>Rhodothermota</taxon>
        <taxon>Rhodothermia</taxon>
        <taxon>Rhodothermales</taxon>
        <taxon>Rubricoccaceae</taxon>
        <taxon>Rubrivirga</taxon>
    </lineage>
</organism>
<evidence type="ECO:0000256" key="1">
    <source>
        <dbReference type="SAM" id="MobiDB-lite"/>
    </source>
</evidence>
<comment type="caution">
    <text evidence="2">The sequence shown here is derived from an EMBL/GenBank/DDBJ whole genome shotgun (WGS) entry which is preliminary data.</text>
</comment>
<keyword evidence="3" id="KW-1185">Reference proteome</keyword>